<proteinExistence type="predicted"/>
<dbReference type="CDD" id="cd16891">
    <property type="entry name" value="CwlT-like"/>
    <property type="match status" value="1"/>
</dbReference>
<evidence type="ECO:0000313" key="3">
    <source>
        <dbReference type="Proteomes" id="UP000298347"/>
    </source>
</evidence>
<dbReference type="RefSeq" id="WP_135349214.1">
    <property type="nucleotide sequence ID" value="NZ_SRJD01000016.1"/>
</dbReference>
<dbReference type="SUPFAM" id="SSF53955">
    <property type="entry name" value="Lysozyme-like"/>
    <property type="match status" value="1"/>
</dbReference>
<dbReference type="InterPro" id="IPR023346">
    <property type="entry name" value="Lysozyme-like_dom_sf"/>
</dbReference>
<sequence length="198" mass="22394">MKKIITVVCSLLALIGFSYLILFVISSMYSPQADHVPFLNDNRVISQDVEKYRPIFQKYAEANGMGNDTDLLMAIAMQESKGKLPDIMQSSESRGLPKNTIRSPEKSIEAGARYFSKTLKKSKGNIAIALQSYNFGAGFSNYVARHGGRFSPELAQQFSRLKARELGWKTYGDSNYVSHVMRYYNNEKLKQKLAKKQN</sequence>
<dbReference type="EMBL" id="SRJD01000016">
    <property type="protein sequence ID" value="TGA97123.1"/>
    <property type="molecule type" value="Genomic_DNA"/>
</dbReference>
<reference evidence="2 3" key="1">
    <citation type="journal article" date="2015" name="Int. J. Syst. Evol. Microbiol.">
        <title>Sporolactobacillus shoreae sp. nov. and Sporolactobacillus spathodeae sp. nov., two spore-forming lactic acid bacteria isolated from tree barks in Thailand.</title>
        <authorList>
            <person name="Thamacharoensuk T."/>
            <person name="Kitahara M."/>
            <person name="Ohkuma M."/>
            <person name="Thongchul N."/>
            <person name="Tanasupawat S."/>
        </authorList>
    </citation>
    <scope>NUCLEOTIDE SEQUENCE [LARGE SCALE GENOMIC DNA]</scope>
    <source>
        <strain evidence="2 3">BK92</strain>
    </source>
</reference>
<accession>A0A4Z0GK26</accession>
<dbReference type="Gene3D" id="1.10.530.10">
    <property type="match status" value="1"/>
</dbReference>
<organism evidence="2 3">
    <name type="scientific">Sporolactobacillus shoreae</name>
    <dbReference type="NCBI Taxonomy" id="1465501"/>
    <lineage>
        <taxon>Bacteria</taxon>
        <taxon>Bacillati</taxon>
        <taxon>Bacillota</taxon>
        <taxon>Bacilli</taxon>
        <taxon>Bacillales</taxon>
        <taxon>Sporolactobacillaceae</taxon>
        <taxon>Sporolactobacillus</taxon>
    </lineage>
</organism>
<dbReference type="AlphaFoldDB" id="A0A4Z0GK26"/>
<keyword evidence="3" id="KW-1185">Reference proteome</keyword>
<evidence type="ECO:0000259" key="1">
    <source>
        <dbReference type="Pfam" id="PF13702"/>
    </source>
</evidence>
<evidence type="ECO:0000313" key="2">
    <source>
        <dbReference type="EMBL" id="TGA97123.1"/>
    </source>
</evidence>
<gene>
    <name evidence="2" type="ORF">E4665_12925</name>
</gene>
<name>A0A4Z0GK26_9BACL</name>
<keyword evidence="2" id="KW-0378">Hydrolase</keyword>
<dbReference type="Proteomes" id="UP000298347">
    <property type="component" value="Unassembled WGS sequence"/>
</dbReference>
<comment type="caution">
    <text evidence="2">The sequence shown here is derived from an EMBL/GenBank/DDBJ whole genome shotgun (WGS) entry which is preliminary data.</text>
</comment>
<dbReference type="InterPro" id="IPR047194">
    <property type="entry name" value="CwlT-like_lysozyme"/>
</dbReference>
<dbReference type="OrthoDB" id="9813368at2"/>
<protein>
    <submittedName>
        <fullName evidence="2">Cell wall hydrolase</fullName>
    </submittedName>
</protein>
<dbReference type="Pfam" id="PF13702">
    <property type="entry name" value="Lysozyme_like"/>
    <property type="match status" value="1"/>
</dbReference>
<feature type="domain" description="CwlT-like lysozyme" evidence="1">
    <location>
        <begin position="47"/>
        <end position="190"/>
    </location>
</feature>
<dbReference type="GO" id="GO:0016787">
    <property type="term" value="F:hydrolase activity"/>
    <property type="evidence" value="ECO:0007669"/>
    <property type="project" value="UniProtKB-KW"/>
</dbReference>